<reference evidence="1" key="1">
    <citation type="journal article" date="2023" name="G3 (Bethesda)">
        <title>A reference genome for the long-term kleptoplast-retaining sea slug Elysia crispata morphotype clarki.</title>
        <authorList>
            <person name="Eastman K.E."/>
            <person name="Pendleton A.L."/>
            <person name="Shaikh M.A."/>
            <person name="Suttiyut T."/>
            <person name="Ogas R."/>
            <person name="Tomko P."/>
            <person name="Gavelis G."/>
            <person name="Widhalm J.R."/>
            <person name="Wisecaver J.H."/>
        </authorList>
    </citation>
    <scope>NUCLEOTIDE SEQUENCE</scope>
    <source>
        <strain evidence="1">ECLA1</strain>
    </source>
</reference>
<keyword evidence="2" id="KW-1185">Reference proteome</keyword>
<evidence type="ECO:0000313" key="1">
    <source>
        <dbReference type="EMBL" id="KAK3788859.1"/>
    </source>
</evidence>
<comment type="caution">
    <text evidence="1">The sequence shown here is derived from an EMBL/GenBank/DDBJ whole genome shotgun (WGS) entry which is preliminary data.</text>
</comment>
<dbReference type="AlphaFoldDB" id="A0AAE1AJA7"/>
<proteinExistence type="predicted"/>
<name>A0AAE1AJA7_9GAST</name>
<gene>
    <name evidence="1" type="ORF">RRG08_021075</name>
</gene>
<dbReference type="Proteomes" id="UP001283361">
    <property type="component" value="Unassembled WGS sequence"/>
</dbReference>
<evidence type="ECO:0000313" key="2">
    <source>
        <dbReference type="Proteomes" id="UP001283361"/>
    </source>
</evidence>
<dbReference type="EMBL" id="JAWDGP010001724">
    <property type="protein sequence ID" value="KAK3788859.1"/>
    <property type="molecule type" value="Genomic_DNA"/>
</dbReference>
<protein>
    <submittedName>
        <fullName evidence="1">Uncharacterized protein</fullName>
    </submittedName>
</protein>
<accession>A0AAE1AJA7</accession>
<organism evidence="1 2">
    <name type="scientific">Elysia crispata</name>
    <name type="common">lettuce slug</name>
    <dbReference type="NCBI Taxonomy" id="231223"/>
    <lineage>
        <taxon>Eukaryota</taxon>
        <taxon>Metazoa</taxon>
        <taxon>Spiralia</taxon>
        <taxon>Lophotrochozoa</taxon>
        <taxon>Mollusca</taxon>
        <taxon>Gastropoda</taxon>
        <taxon>Heterobranchia</taxon>
        <taxon>Euthyneura</taxon>
        <taxon>Panpulmonata</taxon>
        <taxon>Sacoglossa</taxon>
        <taxon>Placobranchoidea</taxon>
        <taxon>Plakobranchidae</taxon>
        <taxon>Elysia</taxon>
    </lineage>
</organism>
<sequence>MVKTRCNWSGGNKMVLERSRRQSKIGIERSRPDGIGTVKRRWNWSILTIKKEGSVVLRVEVSLLFTLRRRFNPSLCYTIHDVPSVALLVCIGLYQMELPMLLLCRNGYLCCVKALPPPCFSRRNVAVTLKSYLSTAPTDGLPPPAQDFSAYLRPIDLLHSP</sequence>